<dbReference type="InterPro" id="IPR058630">
    <property type="entry name" value="T4_Y16D"/>
</dbReference>
<accession>A0A249P952</accession>
<dbReference type="STRING" id="716928.GCA_000261485_05588"/>
<evidence type="ECO:0000313" key="2">
    <source>
        <dbReference type="Proteomes" id="UP000217211"/>
    </source>
</evidence>
<protein>
    <submittedName>
        <fullName evidence="1">Uncharacterized protein</fullName>
    </submittedName>
</protein>
<dbReference type="Proteomes" id="UP000217211">
    <property type="component" value="Chromosome"/>
</dbReference>
<dbReference type="AlphaFoldDB" id="A0A249P952"/>
<dbReference type="Pfam" id="PF26092">
    <property type="entry name" value="T4_Y16D"/>
    <property type="match status" value="1"/>
</dbReference>
<name>A0A249P952_9HYPH</name>
<proteinExistence type="predicted"/>
<organism evidence="1 2">
    <name type="scientific">Sinorhizobium sojae CCBAU 05684</name>
    <dbReference type="NCBI Taxonomy" id="716928"/>
    <lineage>
        <taxon>Bacteria</taxon>
        <taxon>Pseudomonadati</taxon>
        <taxon>Pseudomonadota</taxon>
        <taxon>Alphaproteobacteria</taxon>
        <taxon>Hyphomicrobiales</taxon>
        <taxon>Rhizobiaceae</taxon>
        <taxon>Sinorhizobium/Ensifer group</taxon>
        <taxon>Sinorhizobium</taxon>
    </lineage>
</organism>
<reference evidence="1 2" key="1">
    <citation type="submission" date="2017-08" db="EMBL/GenBank/DDBJ databases">
        <title>Multipartite genome sequences of Sinorhizobium species nodulating soybeans.</title>
        <authorList>
            <person name="Tian C.F."/>
        </authorList>
    </citation>
    <scope>NUCLEOTIDE SEQUENCE [LARGE SCALE GENOMIC DNA]</scope>
    <source>
        <strain evidence="1 2">CCBAU 05684</strain>
    </source>
</reference>
<sequence length="89" mass="9742">MTDRVTIVAAAIFHGSVISLPPPARHHTILHSMDCEMGIDPTTVPPANQGFLTSEGKFVNRVEAFYIAHRAGQIGAKDDAPRLFSEDLW</sequence>
<dbReference type="EMBL" id="CP023067">
    <property type="protein sequence ID" value="ASY62463.1"/>
    <property type="molecule type" value="Genomic_DNA"/>
</dbReference>
<evidence type="ECO:0000313" key="1">
    <source>
        <dbReference type="EMBL" id="ASY62463.1"/>
    </source>
</evidence>
<dbReference type="RefSeq" id="WP_050980244.1">
    <property type="nucleotide sequence ID" value="NZ_AJQT01000184.1"/>
</dbReference>
<dbReference type="OrthoDB" id="8454820at2"/>
<keyword evidence="2" id="KW-1185">Reference proteome</keyword>
<gene>
    <name evidence="1" type="ORF">SJ05684_c10050</name>
</gene>
<dbReference type="KEGG" id="esj:SJ05684_c10050"/>